<proteinExistence type="predicted"/>
<sequence length="203" mass="22533">MKKTLIVVIVLAAVIFIARPFFCNSKREDKQANGGVEEKQQPLSMEGNSDAFNQSFTGLINAYISLKDALVASDAAKASAAAQTLRTASDSLKLNEIKGDSTGVIKETALTYTKTISDSAQTLATEKDIERKRNIFGNIAESMWTLTRTVRYGGKKLFWEYCPMAFNNQGAYWISYERDIKNPYFGSKMINCGSVEDSIDYSK</sequence>
<dbReference type="EMBL" id="LWBO01000003">
    <property type="protein sequence ID" value="OQP53013.1"/>
    <property type="molecule type" value="Genomic_DNA"/>
</dbReference>
<feature type="domain" description="DUF3347" evidence="1">
    <location>
        <begin position="60"/>
        <end position="149"/>
    </location>
</feature>
<accession>A0ABX3P270</accession>
<organism evidence="2 3">
    <name type="scientific">Niastella koreensis</name>
    <dbReference type="NCBI Taxonomy" id="354356"/>
    <lineage>
        <taxon>Bacteria</taxon>
        <taxon>Pseudomonadati</taxon>
        <taxon>Bacteroidota</taxon>
        <taxon>Chitinophagia</taxon>
        <taxon>Chitinophagales</taxon>
        <taxon>Chitinophagaceae</taxon>
        <taxon>Niastella</taxon>
    </lineage>
</organism>
<keyword evidence="3" id="KW-1185">Reference proteome</keyword>
<evidence type="ECO:0000313" key="3">
    <source>
        <dbReference type="Proteomes" id="UP000192277"/>
    </source>
</evidence>
<name>A0ABX3P270_9BACT</name>
<dbReference type="InterPro" id="IPR021782">
    <property type="entry name" value="DUF3347"/>
</dbReference>
<dbReference type="Proteomes" id="UP000192277">
    <property type="component" value="Unassembled WGS sequence"/>
</dbReference>
<evidence type="ECO:0000259" key="1">
    <source>
        <dbReference type="Pfam" id="PF11827"/>
    </source>
</evidence>
<comment type="caution">
    <text evidence="2">The sequence shown here is derived from an EMBL/GenBank/DDBJ whole genome shotgun (WGS) entry which is preliminary data.</text>
</comment>
<dbReference type="RefSeq" id="WP_014218458.1">
    <property type="nucleotide sequence ID" value="NZ_LWBO01000003.1"/>
</dbReference>
<gene>
    <name evidence="2" type="ORF">A4D02_21670</name>
</gene>
<dbReference type="Pfam" id="PF11827">
    <property type="entry name" value="DUF3347"/>
    <property type="match status" value="1"/>
</dbReference>
<reference evidence="2 3" key="1">
    <citation type="submission" date="2016-04" db="EMBL/GenBank/DDBJ databases">
        <authorList>
            <person name="Chen L."/>
            <person name="Zhuang W."/>
            <person name="Wang G."/>
        </authorList>
    </citation>
    <scope>NUCLEOTIDE SEQUENCE [LARGE SCALE GENOMIC DNA]</scope>
    <source>
        <strain evidence="3">GR20</strain>
    </source>
</reference>
<evidence type="ECO:0000313" key="2">
    <source>
        <dbReference type="EMBL" id="OQP53013.1"/>
    </source>
</evidence>
<protein>
    <recommendedName>
        <fullName evidence="1">DUF3347 domain-containing protein</fullName>
    </recommendedName>
</protein>